<dbReference type="EMBL" id="JACHXZ010000004">
    <property type="protein sequence ID" value="MBB3169991.1"/>
    <property type="molecule type" value="Genomic_DNA"/>
</dbReference>
<dbReference type="Pfam" id="PF05742">
    <property type="entry name" value="TANGO2"/>
    <property type="match status" value="1"/>
</dbReference>
<proteinExistence type="predicted"/>
<comment type="caution">
    <text evidence="1">The sequence shown here is derived from an EMBL/GenBank/DDBJ whole genome shotgun (WGS) entry which is preliminary data.</text>
</comment>
<accession>A0A839UTD9</accession>
<name>A0A839UTD9_9GAMM</name>
<sequence length="271" mass="29873">MCLLFIAHQMHPQWPLIVAANRDEFHQRPTRAAAFWPEQPDWLGGRDLEAGGSWMLLHRSGKFAALTNVRNPLQPLGTRSRGELVSQFLAQPLTPASYCRGVDHASYSGFNLIAGEYTANGWQLHYCTNRSNSSNRSTNRATPRQIALDKGLFGLSNASLDTSWPKVAQGKTALAQLLKQSTHEDALVAGLWSLLADRRRAPDEDLPNTGVDATTEALLSSRFIVSPDYGTRASTLLLADAQGGVALLERSFNREGEMQEERSFSIALTPR</sequence>
<dbReference type="AlphaFoldDB" id="A0A839UTD9"/>
<reference evidence="1 2" key="1">
    <citation type="submission" date="2020-08" db="EMBL/GenBank/DDBJ databases">
        <title>Genomic Encyclopedia of Type Strains, Phase III (KMG-III): the genomes of soil and plant-associated and newly described type strains.</title>
        <authorList>
            <person name="Whitman W."/>
        </authorList>
    </citation>
    <scope>NUCLEOTIDE SEQUENCE [LARGE SCALE GENOMIC DNA]</scope>
    <source>
        <strain evidence="1 2">CECT 8571</strain>
    </source>
</reference>
<evidence type="ECO:0000313" key="2">
    <source>
        <dbReference type="Proteomes" id="UP000559987"/>
    </source>
</evidence>
<dbReference type="PANTHER" id="PTHR17985:SF8">
    <property type="entry name" value="TRANSPORT AND GOLGI ORGANIZATION PROTEIN 2 HOMOLOG"/>
    <property type="match status" value="1"/>
</dbReference>
<dbReference type="Proteomes" id="UP000559987">
    <property type="component" value="Unassembled WGS sequence"/>
</dbReference>
<organism evidence="1 2">
    <name type="scientific">Simiduia aestuariiviva</name>
    <dbReference type="NCBI Taxonomy" id="1510459"/>
    <lineage>
        <taxon>Bacteria</taxon>
        <taxon>Pseudomonadati</taxon>
        <taxon>Pseudomonadota</taxon>
        <taxon>Gammaproteobacteria</taxon>
        <taxon>Cellvibrionales</taxon>
        <taxon>Cellvibrionaceae</taxon>
        <taxon>Simiduia</taxon>
    </lineage>
</organism>
<dbReference type="InterPro" id="IPR008551">
    <property type="entry name" value="TANGO2"/>
</dbReference>
<evidence type="ECO:0000313" key="1">
    <source>
        <dbReference type="EMBL" id="MBB3169991.1"/>
    </source>
</evidence>
<dbReference type="RefSeq" id="WP_183911464.1">
    <property type="nucleotide sequence ID" value="NZ_JACHXZ010000004.1"/>
</dbReference>
<keyword evidence="2" id="KW-1185">Reference proteome</keyword>
<protein>
    <submittedName>
        <fullName evidence="1">Uncharacterized protein with NRDE domain</fullName>
    </submittedName>
</protein>
<gene>
    <name evidence="1" type="ORF">FHS30_003204</name>
</gene>
<dbReference type="PANTHER" id="PTHR17985">
    <property type="entry name" value="SER/THR-RICH PROTEIN T10 IN DGCR REGION"/>
    <property type="match status" value="1"/>
</dbReference>